<proteinExistence type="inferred from homology"/>
<evidence type="ECO:0000256" key="4">
    <source>
        <dbReference type="HAMAP-Rule" id="MF_03057"/>
    </source>
</evidence>
<dbReference type="InterPro" id="IPR036714">
    <property type="entry name" value="SDH_sf"/>
</dbReference>
<dbReference type="AlphaFoldDB" id="A0A2U3ELD4"/>
<dbReference type="Pfam" id="PF03937">
    <property type="entry name" value="Sdh5"/>
    <property type="match status" value="1"/>
</dbReference>
<evidence type="ECO:0000313" key="7">
    <source>
        <dbReference type="Proteomes" id="UP000245956"/>
    </source>
</evidence>
<dbReference type="GO" id="GO:0006099">
    <property type="term" value="P:tricarboxylic acid cycle"/>
    <property type="evidence" value="ECO:0007669"/>
    <property type="project" value="TreeGrafter"/>
</dbReference>
<sequence length="386" mass="40863">MSEMPMHAVPGSCMAVSRNVPKSLSSVYAAWRQQNLPAQVPQYSAGPPAKILGTAANATSVLGPWDGAGAGGGRQAGWLVAATPGGLAKSAIRFPINPLHQPFIPSRAGRRANLSTVIDLSVDSEANTYIEDAHASTAMAFSIRPVVARRCVARACASSTSTAPTRAVTASLRLYSSSSAPVDAPSTGELGVGELQGAKFRIEPLRRTGEDAETKRARLVYQSRKRGTLESDLLLSTFAAKHLPSMTPAQLTQYDLLLDENDWDIYYWATQREPSEGYTSTNPADAPVGSSSALSSSATSSPSSASTAEASSVAGQAADDAFVRQTPPKGEWAQTVGNFKPAYRPVPTRWRGSEILALLREHVKLRSVDGKEGTGMAFMPALEESK</sequence>
<evidence type="ECO:0000313" key="6">
    <source>
        <dbReference type="EMBL" id="PWI75314.1"/>
    </source>
</evidence>
<dbReference type="InterPro" id="IPR005631">
    <property type="entry name" value="SDH"/>
</dbReference>
<feature type="region of interest" description="Disordered" evidence="5">
    <location>
        <begin position="275"/>
        <end position="312"/>
    </location>
</feature>
<comment type="function">
    <text evidence="4">Plays an essential role in the assembly of succinate dehydrogenase (SDH), an enzyme complex (also referred to as respiratory complex II) that is a component of both the tricarboxylic acid (TCA) cycle and the mitochondrial electron transport chain, and which couples the oxidation of succinate to fumarate with the reduction of ubiquinone (coenzyme Q) to ubiquinol. Required for flavinylation (covalent attachment of FAD) of the flavoprotein subunit of the SDH catalytic dimer.</text>
</comment>
<dbReference type="GO" id="GO:0034553">
    <property type="term" value="P:mitochondrial respiratory chain complex II assembly"/>
    <property type="evidence" value="ECO:0007669"/>
    <property type="project" value="TreeGrafter"/>
</dbReference>
<dbReference type="Proteomes" id="UP000245956">
    <property type="component" value="Unassembled WGS sequence"/>
</dbReference>
<dbReference type="SUPFAM" id="SSF109910">
    <property type="entry name" value="YgfY-like"/>
    <property type="match status" value="1"/>
</dbReference>
<comment type="caution">
    <text evidence="6">The sequence shown here is derived from an EMBL/GenBank/DDBJ whole genome shotgun (WGS) entry which is preliminary data.</text>
</comment>
<dbReference type="Gene3D" id="1.10.150.250">
    <property type="entry name" value="Flavinator of succinate dehydrogenase"/>
    <property type="match status" value="1"/>
</dbReference>
<accession>A0A2U3ELD4</accession>
<evidence type="ECO:0000256" key="2">
    <source>
        <dbReference type="ARBA" id="ARBA00023128"/>
    </source>
</evidence>
<comment type="similarity">
    <text evidence="4">Belongs to the SDHAF2 family.</text>
</comment>
<comment type="subunit">
    <text evidence="4">Interacts with the flavoprotein subunit within the SDH catalytic dimer.</text>
</comment>
<dbReference type="InterPro" id="IPR028882">
    <property type="entry name" value="SDHAF2"/>
</dbReference>
<dbReference type="GO" id="GO:0006121">
    <property type="term" value="P:mitochondrial electron transport, succinate to ubiquinone"/>
    <property type="evidence" value="ECO:0007669"/>
    <property type="project" value="UniProtKB-UniRule"/>
</dbReference>
<dbReference type="GO" id="GO:0005759">
    <property type="term" value="C:mitochondrial matrix"/>
    <property type="evidence" value="ECO:0007669"/>
    <property type="project" value="UniProtKB-SubCell"/>
</dbReference>
<keyword evidence="3 4" id="KW-0143">Chaperone</keyword>
<keyword evidence="2 4" id="KW-0496">Mitochondrion</keyword>
<evidence type="ECO:0000256" key="5">
    <source>
        <dbReference type="SAM" id="MobiDB-lite"/>
    </source>
</evidence>
<dbReference type="EMBL" id="LCWV01000002">
    <property type="protein sequence ID" value="PWI75314.1"/>
    <property type="molecule type" value="Genomic_DNA"/>
</dbReference>
<dbReference type="HAMAP" id="MF_03057">
    <property type="entry name" value="SDHAF2"/>
    <property type="match status" value="1"/>
</dbReference>
<evidence type="ECO:0000256" key="1">
    <source>
        <dbReference type="ARBA" id="ARBA00004305"/>
    </source>
</evidence>
<dbReference type="FunFam" id="1.10.150.250:FF:000002">
    <property type="entry name" value="Succinate dehydrogenase assembly factor 2, mitochondrial"/>
    <property type="match status" value="1"/>
</dbReference>
<name>A0A2U3ELD4_PURLI</name>
<comment type="subcellular location">
    <subcellularLocation>
        <location evidence="1 4">Mitochondrion matrix</location>
    </subcellularLocation>
</comment>
<feature type="compositionally biased region" description="Low complexity" evidence="5">
    <location>
        <begin position="286"/>
        <end position="312"/>
    </location>
</feature>
<organism evidence="6 7">
    <name type="scientific">Purpureocillium lilacinum</name>
    <name type="common">Paecilomyces lilacinus</name>
    <dbReference type="NCBI Taxonomy" id="33203"/>
    <lineage>
        <taxon>Eukaryota</taxon>
        <taxon>Fungi</taxon>
        <taxon>Dikarya</taxon>
        <taxon>Ascomycota</taxon>
        <taxon>Pezizomycotina</taxon>
        <taxon>Sordariomycetes</taxon>
        <taxon>Hypocreomycetidae</taxon>
        <taxon>Hypocreales</taxon>
        <taxon>Ophiocordycipitaceae</taxon>
        <taxon>Purpureocillium</taxon>
    </lineage>
</organism>
<evidence type="ECO:0000256" key="3">
    <source>
        <dbReference type="ARBA" id="ARBA00023186"/>
    </source>
</evidence>
<protein>
    <recommendedName>
        <fullName evidence="4">Succinate dehydrogenase assembly factor 2, mitochondrial</fullName>
        <shortName evidence="4">SDH assembly factor 2</shortName>
        <shortName evidence="4">SDHAF2</shortName>
    </recommendedName>
</protein>
<dbReference type="PANTHER" id="PTHR12469">
    <property type="entry name" value="PROTEIN EMI5 HOMOLOG, MITOCHONDRIAL"/>
    <property type="match status" value="1"/>
</dbReference>
<dbReference type="PANTHER" id="PTHR12469:SF2">
    <property type="entry name" value="SUCCINATE DEHYDROGENASE ASSEMBLY FACTOR 2, MITOCHONDRIAL"/>
    <property type="match status" value="1"/>
</dbReference>
<reference evidence="6 7" key="1">
    <citation type="journal article" date="2016" name="Front. Microbiol.">
        <title>Genome and transcriptome sequences reveal the specific parasitism of the nematophagous Purpureocillium lilacinum 36-1.</title>
        <authorList>
            <person name="Xie J."/>
            <person name="Li S."/>
            <person name="Mo C."/>
            <person name="Xiao X."/>
            <person name="Peng D."/>
            <person name="Wang G."/>
            <person name="Xiao Y."/>
        </authorList>
    </citation>
    <scope>NUCLEOTIDE SEQUENCE [LARGE SCALE GENOMIC DNA]</scope>
    <source>
        <strain evidence="6 7">36-1</strain>
    </source>
</reference>
<gene>
    <name evidence="6" type="ORF">PCL_05972</name>
</gene>